<dbReference type="SUPFAM" id="SSF56235">
    <property type="entry name" value="N-terminal nucleophile aminohydrolases (Ntn hydrolases)"/>
    <property type="match status" value="1"/>
</dbReference>
<dbReference type="AlphaFoldDB" id="A0A1M7T596"/>
<gene>
    <name evidence="6" type="ORF">SAMN02745247_03031</name>
</gene>
<dbReference type="PANTHER" id="PTHR43284">
    <property type="entry name" value="ASPARAGINE SYNTHETASE (GLUTAMINE-HYDROLYZING)"/>
    <property type="match status" value="1"/>
</dbReference>
<dbReference type="Pfam" id="PF13522">
    <property type="entry name" value="GATase_6"/>
    <property type="match status" value="1"/>
</dbReference>
<dbReference type="RefSeq" id="WP_072705672.1">
    <property type="nucleotide sequence ID" value="NZ_FRDH01000017.1"/>
</dbReference>
<evidence type="ECO:0000256" key="1">
    <source>
        <dbReference type="ARBA" id="ARBA00005187"/>
    </source>
</evidence>
<feature type="domain" description="Glutamine amidotransferase type-2" evidence="5">
    <location>
        <begin position="2"/>
        <end position="115"/>
    </location>
</feature>
<evidence type="ECO:0000256" key="2">
    <source>
        <dbReference type="ARBA" id="ARBA00012737"/>
    </source>
</evidence>
<reference evidence="6 7" key="1">
    <citation type="submission" date="2016-12" db="EMBL/GenBank/DDBJ databases">
        <authorList>
            <person name="Song W.-J."/>
            <person name="Kurnit D.M."/>
        </authorList>
    </citation>
    <scope>NUCLEOTIDE SEQUENCE [LARGE SCALE GENOMIC DNA]</scope>
    <source>
        <strain evidence="6 7">DSM 14810</strain>
    </source>
</reference>
<dbReference type="GO" id="GO:0005829">
    <property type="term" value="C:cytosol"/>
    <property type="evidence" value="ECO:0007669"/>
    <property type="project" value="TreeGrafter"/>
</dbReference>
<keyword evidence="6" id="KW-0808">Transferase</keyword>
<dbReference type="Proteomes" id="UP000184097">
    <property type="component" value="Unassembled WGS sequence"/>
</dbReference>
<dbReference type="Gene3D" id="3.60.20.10">
    <property type="entry name" value="Glutamine Phosphoribosylpyrophosphate, subunit 1, domain 1"/>
    <property type="match status" value="1"/>
</dbReference>
<name>A0A1M7T596_9FIRM</name>
<dbReference type="GO" id="GO:0006529">
    <property type="term" value="P:asparagine biosynthetic process"/>
    <property type="evidence" value="ECO:0007669"/>
    <property type="project" value="UniProtKB-KW"/>
</dbReference>
<dbReference type="EC" id="6.3.5.4" evidence="2"/>
<dbReference type="PROSITE" id="PS51278">
    <property type="entry name" value="GATASE_TYPE_2"/>
    <property type="match status" value="1"/>
</dbReference>
<keyword evidence="3" id="KW-0028">Amino-acid biosynthesis</keyword>
<comment type="catalytic activity">
    <reaction evidence="4">
        <text>L-aspartate + L-glutamine + ATP + H2O = L-asparagine + L-glutamate + AMP + diphosphate + H(+)</text>
        <dbReference type="Rhea" id="RHEA:12228"/>
        <dbReference type="ChEBI" id="CHEBI:15377"/>
        <dbReference type="ChEBI" id="CHEBI:15378"/>
        <dbReference type="ChEBI" id="CHEBI:29985"/>
        <dbReference type="ChEBI" id="CHEBI:29991"/>
        <dbReference type="ChEBI" id="CHEBI:30616"/>
        <dbReference type="ChEBI" id="CHEBI:33019"/>
        <dbReference type="ChEBI" id="CHEBI:58048"/>
        <dbReference type="ChEBI" id="CHEBI:58359"/>
        <dbReference type="ChEBI" id="CHEBI:456215"/>
        <dbReference type="EC" id="6.3.5.4"/>
    </reaction>
</comment>
<dbReference type="GO" id="GO:0016740">
    <property type="term" value="F:transferase activity"/>
    <property type="evidence" value="ECO:0007669"/>
    <property type="project" value="UniProtKB-KW"/>
</dbReference>
<dbReference type="InterPro" id="IPR017932">
    <property type="entry name" value="GATase_2_dom"/>
</dbReference>
<evidence type="ECO:0000313" key="7">
    <source>
        <dbReference type="Proteomes" id="UP000184097"/>
    </source>
</evidence>
<evidence type="ECO:0000259" key="5">
    <source>
        <dbReference type="PROSITE" id="PS51278"/>
    </source>
</evidence>
<comment type="pathway">
    <text evidence="1">Amino-acid biosynthesis; L-asparagine biosynthesis; L-asparagine from L-aspartate (L-Gln route): step 1/1.</text>
</comment>
<evidence type="ECO:0000256" key="4">
    <source>
        <dbReference type="ARBA" id="ARBA00048741"/>
    </source>
</evidence>
<dbReference type="EMBL" id="FRDH01000017">
    <property type="protein sequence ID" value="SHN65866.1"/>
    <property type="molecule type" value="Genomic_DNA"/>
</dbReference>
<organism evidence="6 7">
    <name type="scientific">Butyrivibrio hungatei DSM 14810</name>
    <dbReference type="NCBI Taxonomy" id="1121132"/>
    <lineage>
        <taxon>Bacteria</taxon>
        <taxon>Bacillati</taxon>
        <taxon>Bacillota</taxon>
        <taxon>Clostridia</taxon>
        <taxon>Lachnospirales</taxon>
        <taxon>Lachnospiraceae</taxon>
        <taxon>Butyrivibrio</taxon>
    </lineage>
</organism>
<sequence length="115" mass="13149">MCGICGLVTKKNISGECFDRMVDALEHREPDDRGVWSTTSTGWSVRMGHRRLSIIDCSANGHQPMIDETGRYIIIFNGEIYNHVELKRDLKDFSFISTSDTEVLLYLYIKYGPNV</sequence>
<keyword evidence="3" id="KW-0061">Asparagine biosynthesis</keyword>
<evidence type="ECO:0000256" key="3">
    <source>
        <dbReference type="ARBA" id="ARBA00022888"/>
    </source>
</evidence>
<dbReference type="GO" id="GO:0004066">
    <property type="term" value="F:asparagine synthase (glutamine-hydrolyzing) activity"/>
    <property type="evidence" value="ECO:0007669"/>
    <property type="project" value="UniProtKB-EC"/>
</dbReference>
<proteinExistence type="predicted"/>
<dbReference type="PANTHER" id="PTHR43284:SF1">
    <property type="entry name" value="ASPARAGINE SYNTHETASE"/>
    <property type="match status" value="1"/>
</dbReference>
<protein>
    <recommendedName>
        <fullName evidence="2">asparagine synthase (glutamine-hydrolyzing)</fullName>
        <ecNumber evidence="2">6.3.5.4</ecNumber>
    </recommendedName>
</protein>
<evidence type="ECO:0000313" key="6">
    <source>
        <dbReference type="EMBL" id="SHN65866.1"/>
    </source>
</evidence>
<dbReference type="InterPro" id="IPR051786">
    <property type="entry name" value="ASN_synthetase/amidase"/>
</dbReference>
<dbReference type="InterPro" id="IPR029055">
    <property type="entry name" value="Ntn_hydrolases_N"/>
</dbReference>
<accession>A0A1M7T596</accession>
<keyword evidence="6" id="KW-0315">Glutamine amidotransferase</keyword>